<evidence type="ECO:0000313" key="1">
    <source>
        <dbReference type="EMBL" id="CAE10968.1"/>
    </source>
</evidence>
<dbReference type="STRING" id="273121.WS1965"/>
<proteinExistence type="predicted"/>
<keyword evidence="2" id="KW-1185">Reference proteome</keyword>
<name>Q7MQW2_WOLSU</name>
<dbReference type="Proteomes" id="UP000000422">
    <property type="component" value="Chromosome"/>
</dbReference>
<organism evidence="2">
    <name type="scientific">Wolinella succinogenes (strain ATCC 29543 / DSM 1740 / CCUG 13145 / JCM 31913 / LMG 7466 / NCTC 11488 / FDC 602W)</name>
    <name type="common">Vibrio succinogenes</name>
    <dbReference type="NCBI Taxonomy" id="273121"/>
    <lineage>
        <taxon>Bacteria</taxon>
        <taxon>Pseudomonadati</taxon>
        <taxon>Campylobacterota</taxon>
        <taxon>Epsilonproteobacteria</taxon>
        <taxon>Campylobacterales</taxon>
        <taxon>Helicobacteraceae</taxon>
        <taxon>Wolinella</taxon>
    </lineage>
</organism>
<evidence type="ECO:0008006" key="3">
    <source>
        <dbReference type="Google" id="ProtNLM"/>
    </source>
</evidence>
<dbReference type="AlphaFoldDB" id="Q7MQW2"/>
<evidence type="ECO:0000313" key="2">
    <source>
        <dbReference type="Proteomes" id="UP000000422"/>
    </source>
</evidence>
<sequence length="121" mass="14268">MKLAIICDSPLLDRCLEYYLREHVTSYRQCDFVVSDKPLKVDKPLCLISTSQEAYIPKPFTRTQLILGLEAFFKSLKLRPPFDEISEGHQDFALKKRIEEATSRFSQELYWMITEHHEGKR</sequence>
<accession>Q7MQW2</accession>
<dbReference type="KEGG" id="wsu:WS1965"/>
<dbReference type="eggNOG" id="ENOG50319PM">
    <property type="taxonomic scope" value="Bacteria"/>
</dbReference>
<gene>
    <name evidence="1" type="ordered locus">WS1965</name>
</gene>
<dbReference type="RefSeq" id="WP_011139750.1">
    <property type="nucleotide sequence ID" value="NC_005090.1"/>
</dbReference>
<reference evidence="1 2" key="1">
    <citation type="journal article" date="2003" name="Proc. Natl. Acad. Sci. U.S.A.">
        <title>Complete genome sequence and analysis of Wolinella succinogenes.</title>
        <authorList>
            <person name="Baar C."/>
            <person name="Eppinger M."/>
            <person name="Raddatz G."/>
            <person name="Simon JM."/>
            <person name="Lanz C."/>
            <person name="Klimmek O."/>
            <person name="Nandakumar R."/>
            <person name="Gross R."/>
            <person name="Rosinus A."/>
            <person name="Keller H."/>
            <person name="Jagtap P."/>
            <person name="Linke B."/>
            <person name="Meyer F."/>
            <person name="Lederer H."/>
            <person name="Schuster S.C."/>
        </authorList>
    </citation>
    <scope>NUCLEOTIDE SEQUENCE [LARGE SCALE GENOMIC DNA]</scope>
    <source>
        <strain evidence="2">ATCC 29543 / DSM 1740 / CCUG 13145 / JCM 31913 / LMG 7466 / NCTC 11488 / FDC 602W</strain>
    </source>
</reference>
<protein>
    <recommendedName>
        <fullName evidence="3">Response regulatory domain-containing protein</fullName>
    </recommendedName>
</protein>
<dbReference type="HOGENOM" id="CLU_142163_1_1_7"/>
<dbReference type="EMBL" id="BX571662">
    <property type="protein sequence ID" value="CAE10968.1"/>
    <property type="molecule type" value="Genomic_DNA"/>
</dbReference>